<dbReference type="Gene3D" id="3.30.730.10">
    <property type="entry name" value="AP2/ERF domain"/>
    <property type="match status" value="1"/>
</dbReference>
<dbReference type="PANTHER" id="PTHR31190:SF142">
    <property type="entry name" value="ETHYLENE-RESPONSIVE TRANSCRIPTION FACTOR RAP2-3"/>
    <property type="match status" value="1"/>
</dbReference>
<evidence type="ECO:0000256" key="5">
    <source>
        <dbReference type="ARBA" id="ARBA00023242"/>
    </source>
</evidence>
<dbReference type="GO" id="GO:0003700">
    <property type="term" value="F:DNA-binding transcription factor activity"/>
    <property type="evidence" value="ECO:0007669"/>
    <property type="project" value="InterPro"/>
</dbReference>
<keyword evidence="4" id="KW-0804">Transcription</keyword>
<dbReference type="GO" id="GO:0009873">
    <property type="term" value="P:ethylene-activated signaling pathway"/>
    <property type="evidence" value="ECO:0007669"/>
    <property type="project" value="InterPro"/>
</dbReference>
<dbReference type="SMART" id="SM00380">
    <property type="entry name" value="AP2"/>
    <property type="match status" value="1"/>
</dbReference>
<dbReference type="PROSITE" id="PS51032">
    <property type="entry name" value="AP2_ERF"/>
    <property type="match status" value="1"/>
</dbReference>
<evidence type="ECO:0000259" key="6">
    <source>
        <dbReference type="PROSITE" id="PS51032"/>
    </source>
</evidence>
<dbReference type="SUPFAM" id="SSF54171">
    <property type="entry name" value="DNA-binding domain"/>
    <property type="match status" value="1"/>
</dbReference>
<evidence type="ECO:0000256" key="4">
    <source>
        <dbReference type="ARBA" id="ARBA00023163"/>
    </source>
</evidence>
<protein>
    <submittedName>
        <fullName evidence="7">Ethylene-responsive transcription factor RAP2-3</fullName>
    </submittedName>
</protein>
<dbReference type="AlphaFoldDB" id="A0A833VXH2"/>
<dbReference type="OrthoDB" id="1931494at2759"/>
<dbReference type="Proteomes" id="UP000623129">
    <property type="component" value="Unassembled WGS sequence"/>
</dbReference>
<organism evidence="7 8">
    <name type="scientific">Carex littledalei</name>
    <dbReference type="NCBI Taxonomy" id="544730"/>
    <lineage>
        <taxon>Eukaryota</taxon>
        <taxon>Viridiplantae</taxon>
        <taxon>Streptophyta</taxon>
        <taxon>Embryophyta</taxon>
        <taxon>Tracheophyta</taxon>
        <taxon>Spermatophyta</taxon>
        <taxon>Magnoliopsida</taxon>
        <taxon>Liliopsida</taxon>
        <taxon>Poales</taxon>
        <taxon>Cyperaceae</taxon>
        <taxon>Cyperoideae</taxon>
        <taxon>Cariceae</taxon>
        <taxon>Carex</taxon>
        <taxon>Carex subgen. Euthyceras</taxon>
    </lineage>
</organism>
<keyword evidence="3" id="KW-0238">DNA-binding</keyword>
<feature type="domain" description="AP2/ERF" evidence="6">
    <location>
        <begin position="66"/>
        <end position="123"/>
    </location>
</feature>
<comment type="subcellular location">
    <subcellularLocation>
        <location evidence="1">Nucleus</location>
    </subcellularLocation>
</comment>
<dbReference type="InterPro" id="IPR036955">
    <property type="entry name" value="AP2/ERF_dom_sf"/>
</dbReference>
<dbReference type="InterPro" id="IPR044808">
    <property type="entry name" value="ERF_plant"/>
</dbReference>
<keyword evidence="8" id="KW-1185">Reference proteome</keyword>
<evidence type="ECO:0000313" key="7">
    <source>
        <dbReference type="EMBL" id="KAF3336614.1"/>
    </source>
</evidence>
<dbReference type="PRINTS" id="PR00367">
    <property type="entry name" value="ETHRSPELEMNT"/>
</dbReference>
<reference evidence="7" key="1">
    <citation type="submission" date="2020-01" db="EMBL/GenBank/DDBJ databases">
        <title>Genome sequence of Kobresia littledalei, the first chromosome-level genome in the family Cyperaceae.</title>
        <authorList>
            <person name="Qu G."/>
        </authorList>
    </citation>
    <scope>NUCLEOTIDE SEQUENCE</scope>
    <source>
        <strain evidence="7">C.B.Clarke</strain>
        <tissue evidence="7">Leaf</tissue>
    </source>
</reference>
<accession>A0A833VXH2</accession>
<evidence type="ECO:0000256" key="3">
    <source>
        <dbReference type="ARBA" id="ARBA00023125"/>
    </source>
</evidence>
<dbReference type="GO" id="GO:0005634">
    <property type="term" value="C:nucleus"/>
    <property type="evidence" value="ECO:0007669"/>
    <property type="project" value="UniProtKB-SubCell"/>
</dbReference>
<dbReference type="EMBL" id="SWLB01000007">
    <property type="protein sequence ID" value="KAF3336614.1"/>
    <property type="molecule type" value="Genomic_DNA"/>
</dbReference>
<evidence type="ECO:0000256" key="1">
    <source>
        <dbReference type="ARBA" id="ARBA00004123"/>
    </source>
</evidence>
<comment type="caution">
    <text evidence="7">The sequence shown here is derived from an EMBL/GenBank/DDBJ whole genome shotgun (WGS) entry which is preliminary data.</text>
</comment>
<evidence type="ECO:0000313" key="8">
    <source>
        <dbReference type="Proteomes" id="UP000623129"/>
    </source>
</evidence>
<dbReference type="Pfam" id="PF00847">
    <property type="entry name" value="AP2"/>
    <property type="match status" value="1"/>
</dbReference>
<dbReference type="PANTHER" id="PTHR31190">
    <property type="entry name" value="DNA-BINDING DOMAIN"/>
    <property type="match status" value="1"/>
</dbReference>
<evidence type="ECO:0000256" key="2">
    <source>
        <dbReference type="ARBA" id="ARBA00023015"/>
    </source>
</evidence>
<dbReference type="InterPro" id="IPR001471">
    <property type="entry name" value="AP2/ERF_dom"/>
</dbReference>
<keyword evidence="5" id="KW-0539">Nucleus</keyword>
<keyword evidence="2" id="KW-0805">Transcription regulation</keyword>
<dbReference type="FunFam" id="3.30.730.10:FF:000001">
    <property type="entry name" value="Ethylene-responsive transcription factor 2"/>
    <property type="match status" value="1"/>
</dbReference>
<name>A0A833VXH2_9POAL</name>
<dbReference type="CDD" id="cd00018">
    <property type="entry name" value="AP2"/>
    <property type="match status" value="1"/>
</dbReference>
<dbReference type="InterPro" id="IPR016177">
    <property type="entry name" value="DNA-bd_dom_sf"/>
</dbReference>
<dbReference type="GO" id="GO:0003677">
    <property type="term" value="F:DNA binding"/>
    <property type="evidence" value="ECO:0007669"/>
    <property type="project" value="UniProtKB-KW"/>
</dbReference>
<gene>
    <name evidence="7" type="ORF">FCM35_KLT19200</name>
</gene>
<sequence>MCGGALISDFLALTNGRDLSSRYLRPTQLVSDEHHHPSADKKTKLPLQHLQPNPAVAKRTRGRKSNYRGIRQRPWGKWAAEIRDPQKGMRVWLGTFVTAEEAALAYDAAARRIRGDKAKLNFPDTPPTEISQPASPNGLLDLAPMNSTESSVESDWSFDAEISRLEEFLEINGWDQGHVGSDDSSLVYSSSSSGSPENFGIY</sequence>
<proteinExistence type="predicted"/>